<dbReference type="PROSITE" id="PS50048">
    <property type="entry name" value="ZN2_CY6_FUNGAL_2"/>
    <property type="match status" value="1"/>
</dbReference>
<keyword evidence="2" id="KW-0805">Transcription regulation</keyword>
<dbReference type="InterPro" id="IPR051089">
    <property type="entry name" value="prtT"/>
</dbReference>
<dbReference type="SUPFAM" id="SSF57701">
    <property type="entry name" value="Zn2/Cys6 DNA-binding domain"/>
    <property type="match status" value="1"/>
</dbReference>
<dbReference type="GO" id="GO:0008270">
    <property type="term" value="F:zinc ion binding"/>
    <property type="evidence" value="ECO:0007669"/>
    <property type="project" value="InterPro"/>
</dbReference>
<dbReference type="EMBL" id="JAUJFL010000006">
    <property type="protein sequence ID" value="KAK2601247.1"/>
    <property type="molecule type" value="Genomic_DNA"/>
</dbReference>
<keyword evidence="4" id="KW-0804">Transcription</keyword>
<evidence type="ECO:0000256" key="1">
    <source>
        <dbReference type="ARBA" id="ARBA00004123"/>
    </source>
</evidence>
<name>A0AAD9S7G0_PHOAM</name>
<dbReference type="InterPro" id="IPR036864">
    <property type="entry name" value="Zn2-C6_fun-type_DNA-bd_sf"/>
</dbReference>
<comment type="caution">
    <text evidence="8">The sequence shown here is derived from an EMBL/GenBank/DDBJ whole genome shotgun (WGS) entry which is preliminary data.</text>
</comment>
<evidence type="ECO:0000256" key="2">
    <source>
        <dbReference type="ARBA" id="ARBA00023015"/>
    </source>
</evidence>
<dbReference type="Pfam" id="PF00172">
    <property type="entry name" value="Zn_clus"/>
    <property type="match status" value="1"/>
</dbReference>
<dbReference type="PROSITE" id="PS00463">
    <property type="entry name" value="ZN2_CY6_FUNGAL_1"/>
    <property type="match status" value="1"/>
</dbReference>
<gene>
    <name evidence="8" type="ORF">N8I77_010710</name>
</gene>
<dbReference type="PANTHER" id="PTHR31845:SF17">
    <property type="entry name" value="ZN(II)2CYS6 TRANSCRIPTION FACTOR (EUROFUNG)"/>
    <property type="match status" value="1"/>
</dbReference>
<dbReference type="Proteomes" id="UP001265746">
    <property type="component" value="Unassembled WGS sequence"/>
</dbReference>
<feature type="region of interest" description="Disordered" evidence="6">
    <location>
        <begin position="182"/>
        <end position="205"/>
    </location>
</feature>
<feature type="compositionally biased region" description="Low complexity" evidence="6">
    <location>
        <begin position="41"/>
        <end position="59"/>
    </location>
</feature>
<dbReference type="CDD" id="cd00067">
    <property type="entry name" value="GAL4"/>
    <property type="match status" value="1"/>
</dbReference>
<dbReference type="GO" id="GO:0005634">
    <property type="term" value="C:nucleus"/>
    <property type="evidence" value="ECO:0007669"/>
    <property type="project" value="UniProtKB-SubCell"/>
</dbReference>
<sequence length="704" mass="77642">MAPTKRSWEEANAGSDLDAASALQGSSSRHGSQPTRPLHVAAAARDASATSPTAAVPASQHASNGSMGGSASQHVPMISRKIRACASCRKHKIKCIMDENAGPPCKRCAEKNLGCVLNKSIQTLITERSRSSLAMVHDLEIIHASLDEVLKTLQLPQLAKLQSPTQMLLSPSYEEHSEARIPDEFGLSRDSSPKPSPEDEHELPKVPINSVYQLTKLRALRSPDHLEQNEAPRHPSAKVDDLVSRGILSVEDAERLFTLYKDHLDPFMYGIGGRYETLEALRHGSGILTVCIFTVSALHDPESDRIYGACYKECRRLLASSMFERRIDADYLRAMCIASYWLSDISWEVSGCAIRRAAEFNLIRHFKKATEEGSEDSADYVRLWYVLHICDQHLSTLYGRQPIIREDLAIQGWKTFMAQSPPKTVSEDTRLASQVALVNIIHAIRDLFGPDTGDPVPQVYSMQITQFSRQLDQWVGHWSGAVIEHHERIGTFPRKGVLLHFHFAKLHLYSHVFRGLRKNPIPSYFLEPASSAAAAATAIIDLLIADADIQPALAGMPSYMHSMSGFACMFLAKLAMIHGDQLIERQKVVDSITRLAGFYRSTPVGKWHLVNLMADGLDKIVETLRATGTSMSSAQPRLELATAESEGGDFASLMNPGFSGESAFSFDANFLLDSNMSLGAPELMYFSNGTNMSGMTDNFSPDSL</sequence>
<keyword evidence="5" id="KW-0539">Nucleus</keyword>
<evidence type="ECO:0000313" key="8">
    <source>
        <dbReference type="EMBL" id="KAK2601247.1"/>
    </source>
</evidence>
<feature type="region of interest" description="Disordered" evidence="6">
    <location>
        <begin position="1"/>
        <end position="74"/>
    </location>
</feature>
<organism evidence="8 9">
    <name type="scientific">Phomopsis amygdali</name>
    <name type="common">Fusicoccum amygdali</name>
    <dbReference type="NCBI Taxonomy" id="1214568"/>
    <lineage>
        <taxon>Eukaryota</taxon>
        <taxon>Fungi</taxon>
        <taxon>Dikarya</taxon>
        <taxon>Ascomycota</taxon>
        <taxon>Pezizomycotina</taxon>
        <taxon>Sordariomycetes</taxon>
        <taxon>Sordariomycetidae</taxon>
        <taxon>Diaporthales</taxon>
        <taxon>Diaporthaceae</taxon>
        <taxon>Diaporthe</taxon>
    </lineage>
</organism>
<reference evidence="8" key="1">
    <citation type="submission" date="2023-06" db="EMBL/GenBank/DDBJ databases">
        <authorList>
            <person name="Noh H."/>
        </authorList>
    </citation>
    <scope>NUCLEOTIDE SEQUENCE</scope>
    <source>
        <strain evidence="8">DUCC20226</strain>
    </source>
</reference>
<evidence type="ECO:0000256" key="3">
    <source>
        <dbReference type="ARBA" id="ARBA00023125"/>
    </source>
</evidence>
<dbReference type="Gene3D" id="4.10.240.10">
    <property type="entry name" value="Zn(2)-C6 fungal-type DNA-binding domain"/>
    <property type="match status" value="1"/>
</dbReference>
<proteinExistence type="predicted"/>
<keyword evidence="9" id="KW-1185">Reference proteome</keyword>
<protein>
    <recommendedName>
        <fullName evidence="7">Zn(2)-C6 fungal-type domain-containing protein</fullName>
    </recommendedName>
</protein>
<evidence type="ECO:0000256" key="4">
    <source>
        <dbReference type="ARBA" id="ARBA00023163"/>
    </source>
</evidence>
<evidence type="ECO:0000259" key="7">
    <source>
        <dbReference type="PROSITE" id="PS50048"/>
    </source>
</evidence>
<feature type="compositionally biased region" description="Polar residues" evidence="6">
    <location>
        <begin position="60"/>
        <end position="73"/>
    </location>
</feature>
<dbReference type="GO" id="GO:0000976">
    <property type="term" value="F:transcription cis-regulatory region binding"/>
    <property type="evidence" value="ECO:0007669"/>
    <property type="project" value="TreeGrafter"/>
</dbReference>
<dbReference type="PANTHER" id="PTHR31845">
    <property type="entry name" value="FINGER DOMAIN PROTEIN, PUTATIVE-RELATED"/>
    <property type="match status" value="1"/>
</dbReference>
<dbReference type="AlphaFoldDB" id="A0AAD9S7G0"/>
<evidence type="ECO:0000256" key="6">
    <source>
        <dbReference type="SAM" id="MobiDB-lite"/>
    </source>
</evidence>
<dbReference type="CDD" id="cd12148">
    <property type="entry name" value="fungal_TF_MHR"/>
    <property type="match status" value="1"/>
</dbReference>
<keyword evidence="3" id="KW-0238">DNA-binding</keyword>
<dbReference type="SMART" id="SM00066">
    <property type="entry name" value="GAL4"/>
    <property type="match status" value="1"/>
</dbReference>
<accession>A0AAD9S7G0</accession>
<dbReference type="GO" id="GO:0000981">
    <property type="term" value="F:DNA-binding transcription factor activity, RNA polymerase II-specific"/>
    <property type="evidence" value="ECO:0007669"/>
    <property type="project" value="InterPro"/>
</dbReference>
<dbReference type="InterPro" id="IPR001138">
    <property type="entry name" value="Zn2Cys6_DnaBD"/>
</dbReference>
<feature type="domain" description="Zn(2)-C6 fungal-type" evidence="7">
    <location>
        <begin position="84"/>
        <end position="117"/>
    </location>
</feature>
<evidence type="ECO:0000313" key="9">
    <source>
        <dbReference type="Proteomes" id="UP001265746"/>
    </source>
</evidence>
<evidence type="ECO:0000256" key="5">
    <source>
        <dbReference type="ARBA" id="ARBA00023242"/>
    </source>
</evidence>
<comment type="subcellular location">
    <subcellularLocation>
        <location evidence="1">Nucleus</location>
    </subcellularLocation>
</comment>
<feature type="compositionally biased region" description="Polar residues" evidence="6">
    <location>
        <begin position="23"/>
        <end position="35"/>
    </location>
</feature>